<evidence type="ECO:0000313" key="3">
    <source>
        <dbReference type="Proteomes" id="UP000027604"/>
    </source>
</evidence>
<keyword evidence="2" id="KW-0812">Transmembrane</keyword>
<organism evidence="2 3">
    <name type="scientific">Janthinobacterium agaricidamnosum NBRC 102515 = DSM 9628</name>
    <dbReference type="NCBI Taxonomy" id="1349767"/>
    <lineage>
        <taxon>Bacteria</taxon>
        <taxon>Pseudomonadati</taxon>
        <taxon>Pseudomonadota</taxon>
        <taxon>Betaproteobacteria</taxon>
        <taxon>Burkholderiales</taxon>
        <taxon>Oxalobacteraceae</taxon>
        <taxon>Janthinobacterium</taxon>
    </lineage>
</organism>
<dbReference type="KEGG" id="jag:GJA_3640"/>
<evidence type="ECO:0000256" key="1">
    <source>
        <dbReference type="SAM" id="SignalP"/>
    </source>
</evidence>
<dbReference type="HOGENOM" id="CLU_079897_0_0_4"/>
<name>W0V9G6_9BURK</name>
<keyword evidence="3" id="KW-1185">Reference proteome</keyword>
<feature type="signal peptide" evidence="1">
    <location>
        <begin position="1"/>
        <end position="24"/>
    </location>
</feature>
<gene>
    <name evidence="2" type="ORF">GJA_3640</name>
</gene>
<dbReference type="AlphaFoldDB" id="W0V9G6"/>
<dbReference type="InterPro" id="IPR019613">
    <property type="entry name" value="DUF4198"/>
</dbReference>
<dbReference type="Proteomes" id="UP000027604">
    <property type="component" value="Chromosome I"/>
</dbReference>
<evidence type="ECO:0000313" key="2">
    <source>
        <dbReference type="EMBL" id="CDG84255.1"/>
    </source>
</evidence>
<proteinExistence type="predicted"/>
<accession>W0V9G6</accession>
<protein>
    <submittedName>
        <fullName evidence="2">Nickel transport complex, NikM subunit, transmembrane</fullName>
    </submittedName>
</protein>
<reference evidence="2 3" key="1">
    <citation type="journal article" date="2015" name="Genome Announc.">
        <title>Genome Sequence of Mushroom Soft-Rot Pathogen Janthinobacterium agaricidamnosum.</title>
        <authorList>
            <person name="Graupner K."/>
            <person name="Lackner G."/>
            <person name="Hertweck C."/>
        </authorList>
    </citation>
    <scope>NUCLEOTIDE SEQUENCE [LARGE SCALE GENOMIC DNA]</scope>
    <source>
        <strain evidence="3">NBRC 102515 / DSM 9628</strain>
    </source>
</reference>
<dbReference type="PATRIC" id="fig|1349767.4.peg.231"/>
<keyword evidence="1" id="KW-0732">Signal</keyword>
<feature type="chain" id="PRO_5004797665" evidence="1">
    <location>
        <begin position="25"/>
        <end position="275"/>
    </location>
</feature>
<dbReference type="STRING" id="1349767.GJA_3640"/>
<dbReference type="Pfam" id="PF10670">
    <property type="entry name" value="DUF4198"/>
    <property type="match status" value="1"/>
</dbReference>
<dbReference type="EMBL" id="HG322949">
    <property type="protein sequence ID" value="CDG84255.1"/>
    <property type="molecule type" value="Genomic_DNA"/>
</dbReference>
<dbReference type="eggNOG" id="COG5266">
    <property type="taxonomic scope" value="Bacteria"/>
</dbReference>
<keyword evidence="2" id="KW-0472">Membrane</keyword>
<sequence length="275" mass="29896">MLMIKLNKPLLALALAGLSLSAQAHRPWMVPSSSLVESKDPWVTVDAAISEDLFDIDHQPLRLEALKITGPDGALVSPDNAITGRLRSVFDVKMAKPGTYKAALVSQTVFASYKVNGETKRWRGTEDAFKKEVPADAQDLKVTRTTSRLETFFSASNTSFDVFKPTGVGLEFVPVTHPNDMRTGEKATWRFLIDGKPAARQSFSLAAGGVRYRGVLGEIRQTTDANGDITFTIPAPGMYFLSTSWPAAAPAVAGQPQAMPERRLTYAATVEILPQ</sequence>